<name>A0AAJ0I187_9PEZI</name>
<organism evidence="1 2">
    <name type="scientific">Neurospora hispaniola</name>
    <dbReference type="NCBI Taxonomy" id="588809"/>
    <lineage>
        <taxon>Eukaryota</taxon>
        <taxon>Fungi</taxon>
        <taxon>Dikarya</taxon>
        <taxon>Ascomycota</taxon>
        <taxon>Pezizomycotina</taxon>
        <taxon>Sordariomycetes</taxon>
        <taxon>Sordariomycetidae</taxon>
        <taxon>Sordariales</taxon>
        <taxon>Sordariaceae</taxon>
        <taxon>Neurospora</taxon>
    </lineage>
</organism>
<evidence type="ECO:0000313" key="1">
    <source>
        <dbReference type="EMBL" id="KAK3487473.1"/>
    </source>
</evidence>
<keyword evidence="2" id="KW-1185">Reference proteome</keyword>
<gene>
    <name evidence="1" type="ORF">B0T23DRAFT_386013</name>
</gene>
<evidence type="ECO:0000313" key="2">
    <source>
        <dbReference type="Proteomes" id="UP001285908"/>
    </source>
</evidence>
<dbReference type="RefSeq" id="XP_062689600.1">
    <property type="nucleotide sequence ID" value="XM_062837578.1"/>
</dbReference>
<dbReference type="Proteomes" id="UP001285908">
    <property type="component" value="Unassembled WGS sequence"/>
</dbReference>
<dbReference type="GeneID" id="87875200"/>
<proteinExistence type="predicted"/>
<accession>A0AAJ0I187</accession>
<dbReference type="AlphaFoldDB" id="A0AAJ0I187"/>
<comment type="caution">
    <text evidence="1">The sequence shown here is derived from an EMBL/GenBank/DDBJ whole genome shotgun (WGS) entry which is preliminary data.</text>
</comment>
<dbReference type="EMBL" id="JAULSX010000007">
    <property type="protein sequence ID" value="KAK3487473.1"/>
    <property type="molecule type" value="Genomic_DNA"/>
</dbReference>
<sequence length="114" mass="13229">MARFGIFACLHFVVVFVIHSKLFLHLSSVLLLEVSRAIPDLWSKLGYSVMVLSTLPTDRTQNDNKRWWLTRISRLPSLCPSIDGLQAQTRWRARHPCFSLTIPAYLFIKHPRHS</sequence>
<protein>
    <submittedName>
        <fullName evidence="1">Uncharacterized protein</fullName>
    </submittedName>
</protein>
<reference evidence="1 2" key="1">
    <citation type="journal article" date="2023" name="Mol. Phylogenet. Evol.">
        <title>Genome-scale phylogeny and comparative genomics of the fungal order Sordariales.</title>
        <authorList>
            <person name="Hensen N."/>
            <person name="Bonometti L."/>
            <person name="Westerberg I."/>
            <person name="Brannstrom I.O."/>
            <person name="Guillou S."/>
            <person name="Cros-Aarteil S."/>
            <person name="Calhoun S."/>
            <person name="Haridas S."/>
            <person name="Kuo A."/>
            <person name="Mondo S."/>
            <person name="Pangilinan J."/>
            <person name="Riley R."/>
            <person name="LaButti K."/>
            <person name="Andreopoulos B."/>
            <person name="Lipzen A."/>
            <person name="Chen C."/>
            <person name="Yan M."/>
            <person name="Daum C."/>
            <person name="Ng V."/>
            <person name="Clum A."/>
            <person name="Steindorff A."/>
            <person name="Ohm R.A."/>
            <person name="Martin F."/>
            <person name="Silar P."/>
            <person name="Natvig D.O."/>
            <person name="Lalanne C."/>
            <person name="Gautier V."/>
            <person name="Ament-Velasquez S.L."/>
            <person name="Kruys A."/>
            <person name="Hutchinson M.I."/>
            <person name="Powell A.J."/>
            <person name="Barry K."/>
            <person name="Miller A.N."/>
            <person name="Grigoriev I.V."/>
            <person name="Debuchy R."/>
            <person name="Gladieux P."/>
            <person name="Hiltunen Thoren M."/>
            <person name="Johannesson H."/>
        </authorList>
    </citation>
    <scope>NUCLEOTIDE SEQUENCE [LARGE SCALE GENOMIC DNA]</scope>
    <source>
        <strain evidence="1 2">FGSC 10403</strain>
    </source>
</reference>